<dbReference type="EMBL" id="CM046398">
    <property type="protein sequence ID" value="KAI8530867.1"/>
    <property type="molecule type" value="Genomic_DNA"/>
</dbReference>
<evidence type="ECO:0000313" key="2">
    <source>
        <dbReference type="Proteomes" id="UP001062846"/>
    </source>
</evidence>
<keyword evidence="2" id="KW-1185">Reference proteome</keyword>
<accession>A0ACC0LR42</accession>
<sequence length="156" mass="16788">MEGRTCRSPGQQQGLVPRVSGDGVAAARPFTGDRAGWRGRRAVLRDSNRGLFPGSPATAWQRLTPSLVTVLAVMAAWGCWLKFQGKAFCGARVAVWLVADLDAEAVFGIFLSRKGIGFTAEASTAGWDLVSRLASDRVFVGVSHRQALRMVRRGEG</sequence>
<evidence type="ECO:0000313" key="1">
    <source>
        <dbReference type="EMBL" id="KAI8530867.1"/>
    </source>
</evidence>
<protein>
    <submittedName>
        <fullName evidence="1">Uncharacterized protein</fullName>
    </submittedName>
</protein>
<reference evidence="1" key="1">
    <citation type="submission" date="2022-02" db="EMBL/GenBank/DDBJ databases">
        <title>Plant Genome Project.</title>
        <authorList>
            <person name="Zhang R.-G."/>
        </authorList>
    </citation>
    <scope>NUCLEOTIDE SEQUENCE</scope>
    <source>
        <strain evidence="1">AT1</strain>
    </source>
</reference>
<dbReference type="Proteomes" id="UP001062846">
    <property type="component" value="Chromosome 11"/>
</dbReference>
<name>A0ACC0LR42_RHOML</name>
<proteinExistence type="predicted"/>
<comment type="caution">
    <text evidence="1">The sequence shown here is derived from an EMBL/GenBank/DDBJ whole genome shotgun (WGS) entry which is preliminary data.</text>
</comment>
<gene>
    <name evidence="1" type="ORF">RHMOL_Rhmol11G0092900</name>
</gene>
<organism evidence="1 2">
    <name type="scientific">Rhododendron molle</name>
    <name type="common">Chinese azalea</name>
    <name type="synonym">Azalea mollis</name>
    <dbReference type="NCBI Taxonomy" id="49168"/>
    <lineage>
        <taxon>Eukaryota</taxon>
        <taxon>Viridiplantae</taxon>
        <taxon>Streptophyta</taxon>
        <taxon>Embryophyta</taxon>
        <taxon>Tracheophyta</taxon>
        <taxon>Spermatophyta</taxon>
        <taxon>Magnoliopsida</taxon>
        <taxon>eudicotyledons</taxon>
        <taxon>Gunneridae</taxon>
        <taxon>Pentapetalae</taxon>
        <taxon>asterids</taxon>
        <taxon>Ericales</taxon>
        <taxon>Ericaceae</taxon>
        <taxon>Ericoideae</taxon>
        <taxon>Rhodoreae</taxon>
        <taxon>Rhododendron</taxon>
    </lineage>
</organism>